<accession>A0A1R4FR91</accession>
<protein>
    <submittedName>
        <fullName evidence="2">Uncharacterized protein</fullName>
    </submittedName>
</protein>
<proteinExistence type="predicted"/>
<sequence>MASAARAGREGDGLPQAQTGRRRKKRGTALHGPAARFTAAEPRKAGAGQEPSSSERPCRSR</sequence>
<evidence type="ECO:0000313" key="3">
    <source>
        <dbReference type="Proteomes" id="UP000195766"/>
    </source>
</evidence>
<evidence type="ECO:0000313" key="2">
    <source>
        <dbReference type="EMBL" id="SJM58399.1"/>
    </source>
</evidence>
<dbReference type="EMBL" id="FUIE01000035">
    <property type="protein sequence ID" value="SJM58399.1"/>
    <property type="molecule type" value="Genomic_DNA"/>
</dbReference>
<dbReference type="Proteomes" id="UP000195766">
    <property type="component" value="Unassembled WGS sequence"/>
</dbReference>
<dbReference type="AlphaFoldDB" id="A0A1R4FR91"/>
<reference evidence="2 3" key="1">
    <citation type="submission" date="2017-02" db="EMBL/GenBank/DDBJ databases">
        <authorList>
            <person name="Peterson S.W."/>
        </authorList>
    </citation>
    <scope>NUCLEOTIDE SEQUENCE [LARGE SCALE GENOMIC DNA]</scope>
    <source>
        <strain evidence="2 3">3F5N</strain>
    </source>
</reference>
<gene>
    <name evidence="2" type="ORF">FM111_06445</name>
</gene>
<feature type="region of interest" description="Disordered" evidence="1">
    <location>
        <begin position="1"/>
        <end position="61"/>
    </location>
</feature>
<name>A0A1R4FR91_BREDI</name>
<organism evidence="2 3">
    <name type="scientific">Brevundimonas diminuta 3F5N</name>
    <dbReference type="NCBI Taxonomy" id="1255603"/>
    <lineage>
        <taxon>Bacteria</taxon>
        <taxon>Pseudomonadati</taxon>
        <taxon>Pseudomonadota</taxon>
        <taxon>Alphaproteobacteria</taxon>
        <taxon>Caulobacterales</taxon>
        <taxon>Caulobacteraceae</taxon>
        <taxon>Brevundimonas</taxon>
    </lineage>
</organism>
<evidence type="ECO:0000256" key="1">
    <source>
        <dbReference type="SAM" id="MobiDB-lite"/>
    </source>
</evidence>